<dbReference type="Proteomes" id="UP000509301">
    <property type="component" value="Chromosome"/>
</dbReference>
<dbReference type="AlphaFoldDB" id="A0A6N0NVG5"/>
<gene>
    <name evidence="1" type="ORF">GWK48_11205</name>
</gene>
<dbReference type="KEGG" id="mten:GWK48_11205"/>
<dbReference type="OrthoDB" id="132045at2157"/>
<sequence length="124" mass="14286">MLNFVKLKVSNKYIVAKLSIEGISSIEEFEDELNRKLLLDSLAKSLKLRIKFNFTNVLSSLNQFLGSIKSIGVKSNNLEIYIERYSLFKQDRLKPNEVLDDILLLPQRIAEDLDKGVWVSLELI</sequence>
<protein>
    <submittedName>
        <fullName evidence="1">Uncharacterized protein</fullName>
    </submittedName>
</protein>
<proteinExistence type="predicted"/>
<dbReference type="GeneID" id="55642518"/>
<evidence type="ECO:0000313" key="1">
    <source>
        <dbReference type="EMBL" id="QKR00874.1"/>
    </source>
</evidence>
<dbReference type="RefSeq" id="WP_174632305.1">
    <property type="nucleotide sequence ID" value="NZ_CP049074.1"/>
</dbReference>
<accession>A0A6N0NVG5</accession>
<organism evidence="1 2">
    <name type="scientific">Metallosphaera tengchongensis</name>
    <dbReference type="NCBI Taxonomy" id="1532350"/>
    <lineage>
        <taxon>Archaea</taxon>
        <taxon>Thermoproteota</taxon>
        <taxon>Thermoprotei</taxon>
        <taxon>Sulfolobales</taxon>
        <taxon>Sulfolobaceae</taxon>
        <taxon>Metallosphaera</taxon>
    </lineage>
</organism>
<reference evidence="1 2" key="1">
    <citation type="submission" date="2020-02" db="EMBL/GenBank/DDBJ databases">
        <title>Comparative genome analysis reveals the metabolism and evolution of the thermophilic archaeal genus Metallosphaera.</title>
        <authorList>
            <person name="Jiang C."/>
        </authorList>
    </citation>
    <scope>NUCLEOTIDE SEQUENCE [LARGE SCALE GENOMIC DNA]</scope>
    <source>
        <strain evidence="1 2">Ric-A</strain>
    </source>
</reference>
<evidence type="ECO:0000313" key="2">
    <source>
        <dbReference type="Proteomes" id="UP000509301"/>
    </source>
</evidence>
<dbReference type="EMBL" id="CP049074">
    <property type="protein sequence ID" value="QKR00874.1"/>
    <property type="molecule type" value="Genomic_DNA"/>
</dbReference>
<name>A0A6N0NVG5_9CREN</name>
<keyword evidence="2" id="KW-1185">Reference proteome</keyword>